<name>A0A443SBG4_9ACAR</name>
<keyword evidence="5" id="KW-0862">Zinc</keyword>
<accession>A0A443SBG4</accession>
<keyword evidence="9" id="KW-1185">Reference proteome</keyword>
<keyword evidence="6" id="KW-0482">Metalloprotease</keyword>
<dbReference type="Proteomes" id="UP000288716">
    <property type="component" value="Unassembled WGS sequence"/>
</dbReference>
<dbReference type="GO" id="GO:0005739">
    <property type="term" value="C:mitochondrion"/>
    <property type="evidence" value="ECO:0007669"/>
    <property type="project" value="TreeGrafter"/>
</dbReference>
<sequence length="100" mass="10840">MANTANSDKCIVQFHKNIIKPVNDEREYSGLTLSNGLKVLLISDPTTDKSAAALDVNVGSMSDPKSLPGLAHFLEHMLFLGTKKSRAISSAVQLLKTRKT</sequence>
<dbReference type="STRING" id="299467.A0A443SBG4"/>
<evidence type="ECO:0000256" key="3">
    <source>
        <dbReference type="ARBA" id="ARBA00022723"/>
    </source>
</evidence>
<dbReference type="GO" id="GO:0046872">
    <property type="term" value="F:metal ion binding"/>
    <property type="evidence" value="ECO:0007669"/>
    <property type="project" value="UniProtKB-KW"/>
</dbReference>
<dbReference type="OrthoDB" id="6537930at2759"/>
<evidence type="ECO:0000259" key="7">
    <source>
        <dbReference type="Pfam" id="PF00675"/>
    </source>
</evidence>
<evidence type="ECO:0000256" key="6">
    <source>
        <dbReference type="ARBA" id="ARBA00023049"/>
    </source>
</evidence>
<comment type="similarity">
    <text evidence="1">Belongs to the peptidase M16 family.</text>
</comment>
<dbReference type="VEuPathDB" id="VectorBase:LDEU007199"/>
<gene>
    <name evidence="8" type="ORF">B4U80_04665</name>
</gene>
<evidence type="ECO:0000313" key="8">
    <source>
        <dbReference type="EMBL" id="RWS24840.1"/>
    </source>
</evidence>
<evidence type="ECO:0000256" key="1">
    <source>
        <dbReference type="ARBA" id="ARBA00007261"/>
    </source>
</evidence>
<reference evidence="8 9" key="1">
    <citation type="journal article" date="2018" name="Gigascience">
        <title>Genomes of trombidid mites reveal novel predicted allergens and laterally-transferred genes associated with secondary metabolism.</title>
        <authorList>
            <person name="Dong X."/>
            <person name="Chaisiri K."/>
            <person name="Xia D."/>
            <person name="Armstrong S.D."/>
            <person name="Fang Y."/>
            <person name="Donnelly M.J."/>
            <person name="Kadowaki T."/>
            <person name="McGarry J.W."/>
            <person name="Darby A.C."/>
            <person name="Makepeace B.L."/>
        </authorList>
    </citation>
    <scope>NUCLEOTIDE SEQUENCE [LARGE SCALE GENOMIC DNA]</scope>
    <source>
        <strain evidence="8">UoL-UT</strain>
    </source>
</reference>
<dbReference type="GO" id="GO:0004222">
    <property type="term" value="F:metalloendopeptidase activity"/>
    <property type="evidence" value="ECO:0007669"/>
    <property type="project" value="InterPro"/>
</dbReference>
<dbReference type="InterPro" id="IPR011765">
    <property type="entry name" value="Pept_M16_N"/>
</dbReference>
<dbReference type="PROSITE" id="PS00143">
    <property type="entry name" value="INSULINASE"/>
    <property type="match status" value="1"/>
</dbReference>
<dbReference type="InterPro" id="IPR001431">
    <property type="entry name" value="Pept_M16_Zn_BS"/>
</dbReference>
<dbReference type="GO" id="GO:0043171">
    <property type="term" value="P:peptide catabolic process"/>
    <property type="evidence" value="ECO:0007669"/>
    <property type="project" value="TreeGrafter"/>
</dbReference>
<protein>
    <submittedName>
        <fullName evidence="8">Peptidase: M16 family-like protein</fullName>
    </submittedName>
</protein>
<dbReference type="InterPro" id="IPR050626">
    <property type="entry name" value="Peptidase_M16"/>
</dbReference>
<proteinExistence type="inferred from homology"/>
<evidence type="ECO:0000256" key="4">
    <source>
        <dbReference type="ARBA" id="ARBA00022801"/>
    </source>
</evidence>
<dbReference type="Pfam" id="PF00675">
    <property type="entry name" value="Peptidase_M16"/>
    <property type="match status" value="1"/>
</dbReference>
<organism evidence="8 9">
    <name type="scientific">Leptotrombidium deliense</name>
    <dbReference type="NCBI Taxonomy" id="299467"/>
    <lineage>
        <taxon>Eukaryota</taxon>
        <taxon>Metazoa</taxon>
        <taxon>Ecdysozoa</taxon>
        <taxon>Arthropoda</taxon>
        <taxon>Chelicerata</taxon>
        <taxon>Arachnida</taxon>
        <taxon>Acari</taxon>
        <taxon>Acariformes</taxon>
        <taxon>Trombidiformes</taxon>
        <taxon>Prostigmata</taxon>
        <taxon>Anystina</taxon>
        <taxon>Parasitengona</taxon>
        <taxon>Trombiculoidea</taxon>
        <taxon>Trombiculidae</taxon>
        <taxon>Leptotrombidium</taxon>
    </lineage>
</organism>
<dbReference type="Gene3D" id="3.30.830.10">
    <property type="entry name" value="Metalloenzyme, LuxS/M16 peptidase-like"/>
    <property type="match status" value="1"/>
</dbReference>
<dbReference type="AlphaFoldDB" id="A0A443SBG4"/>
<dbReference type="InterPro" id="IPR011249">
    <property type="entry name" value="Metalloenz_LuxS/M16"/>
</dbReference>
<dbReference type="EMBL" id="NCKV01004341">
    <property type="protein sequence ID" value="RWS24840.1"/>
    <property type="molecule type" value="Genomic_DNA"/>
</dbReference>
<dbReference type="GO" id="GO:0051603">
    <property type="term" value="P:proteolysis involved in protein catabolic process"/>
    <property type="evidence" value="ECO:0007669"/>
    <property type="project" value="TreeGrafter"/>
</dbReference>
<keyword evidence="4" id="KW-0378">Hydrolase</keyword>
<keyword evidence="2" id="KW-0645">Protease</keyword>
<comment type="caution">
    <text evidence="8">The sequence shown here is derived from an EMBL/GenBank/DDBJ whole genome shotgun (WGS) entry which is preliminary data.</text>
</comment>
<evidence type="ECO:0000313" key="9">
    <source>
        <dbReference type="Proteomes" id="UP000288716"/>
    </source>
</evidence>
<dbReference type="PANTHER" id="PTHR43690:SF18">
    <property type="entry name" value="INSULIN-DEGRADING ENZYME-RELATED"/>
    <property type="match status" value="1"/>
</dbReference>
<keyword evidence="3" id="KW-0479">Metal-binding</keyword>
<dbReference type="GO" id="GO:0005829">
    <property type="term" value="C:cytosol"/>
    <property type="evidence" value="ECO:0007669"/>
    <property type="project" value="TreeGrafter"/>
</dbReference>
<evidence type="ECO:0000256" key="2">
    <source>
        <dbReference type="ARBA" id="ARBA00022670"/>
    </source>
</evidence>
<feature type="domain" description="Peptidase M16 N-terminal" evidence="7">
    <location>
        <begin position="38"/>
        <end position="87"/>
    </location>
</feature>
<evidence type="ECO:0000256" key="5">
    <source>
        <dbReference type="ARBA" id="ARBA00022833"/>
    </source>
</evidence>
<dbReference type="PANTHER" id="PTHR43690">
    <property type="entry name" value="NARDILYSIN"/>
    <property type="match status" value="1"/>
</dbReference>
<dbReference type="SUPFAM" id="SSF63411">
    <property type="entry name" value="LuxS/MPP-like metallohydrolase"/>
    <property type="match status" value="1"/>
</dbReference>